<proteinExistence type="inferred from homology"/>
<keyword evidence="4" id="KW-1185">Reference proteome</keyword>
<dbReference type="InterPro" id="IPR026768">
    <property type="entry name" value="YPEH2ZP"/>
</dbReference>
<evidence type="ECO:0000313" key="3">
    <source>
        <dbReference type="EMBL" id="KAK7687127.1"/>
    </source>
</evidence>
<evidence type="ECO:0000256" key="2">
    <source>
        <dbReference type="SAM" id="MobiDB-lite"/>
    </source>
</evidence>
<sequence length="454" mass="50000">MPAIIPRSPQDTWAASAQRRNYTDSRSNAHTSARDVRDDFPQAVDIHYHIQLPSLSMYSNHNPSRAEHIYPNPSIPSSSHVRQPHDYNVRMPPTVPPGPAMTQGSHHHPSWQHQPYVRVPPLVPPPPVPHKVWILDCKSCGNFLTNRGMKAVLLLRPNVPLYSTDAMPINCSASSANDPPYSSQASSNDIERFHVSTRTCECLTQTLYCHGCGGSVGYMIVSPCHRCTSSITVTNRTTNGHRFVFYSSEIEACERRYVPGENGIRSPVVSLLPVPVVPSASTPGQGITPSNSGIFASLSSNSSFLDDSSDFESMTSSPPPLQYQNSPNSPSFSDHSYHYSESTPDSTMPDLSPITSQSQSPQIPTHIHRELPTSRPELSFEPIKAGDNLYWHHLIRSGEMPVVLDNPRARASHRSHHHFSVKAAEVGVARGSEFGQMQGQGRRISVSRGIIAGR</sequence>
<dbReference type="Proteomes" id="UP001385951">
    <property type="component" value="Unassembled WGS sequence"/>
</dbReference>
<feature type="compositionally biased region" description="Low complexity" evidence="2">
    <location>
        <begin position="352"/>
        <end position="365"/>
    </location>
</feature>
<dbReference type="PANTHER" id="PTHR31841">
    <property type="entry name" value="PROTEIN FAM72A-RELATED"/>
    <property type="match status" value="1"/>
</dbReference>
<dbReference type="Pfam" id="PF14976">
    <property type="entry name" value="YPEH2ZP"/>
    <property type="match status" value="1"/>
</dbReference>
<dbReference type="EMBL" id="JASBNA010000014">
    <property type="protein sequence ID" value="KAK7687127.1"/>
    <property type="molecule type" value="Genomic_DNA"/>
</dbReference>
<feature type="region of interest" description="Disordered" evidence="2">
    <location>
        <begin position="307"/>
        <end position="374"/>
    </location>
</feature>
<name>A0AAW0G433_9APHY</name>
<dbReference type="GO" id="GO:0005829">
    <property type="term" value="C:cytosol"/>
    <property type="evidence" value="ECO:0007669"/>
    <property type="project" value="TreeGrafter"/>
</dbReference>
<comment type="caution">
    <text evidence="3">The sequence shown here is derived from an EMBL/GenBank/DDBJ whole genome shotgun (WGS) entry which is preliminary data.</text>
</comment>
<feature type="region of interest" description="Disordered" evidence="2">
    <location>
        <begin position="1"/>
        <end position="38"/>
    </location>
</feature>
<organism evidence="3 4">
    <name type="scientific">Cerrena zonata</name>
    <dbReference type="NCBI Taxonomy" id="2478898"/>
    <lineage>
        <taxon>Eukaryota</taxon>
        <taxon>Fungi</taxon>
        <taxon>Dikarya</taxon>
        <taxon>Basidiomycota</taxon>
        <taxon>Agaricomycotina</taxon>
        <taxon>Agaricomycetes</taxon>
        <taxon>Polyporales</taxon>
        <taxon>Cerrenaceae</taxon>
        <taxon>Cerrena</taxon>
    </lineage>
</organism>
<gene>
    <name evidence="3" type="ORF">QCA50_009630</name>
</gene>
<comment type="similarity">
    <text evidence="1">Belongs to the FAM72 family.</text>
</comment>
<feature type="compositionally biased region" description="Polar residues" evidence="2">
    <location>
        <begin position="322"/>
        <end position="346"/>
    </location>
</feature>
<dbReference type="AlphaFoldDB" id="A0AAW0G433"/>
<feature type="region of interest" description="Disordered" evidence="2">
    <location>
        <begin position="63"/>
        <end position="113"/>
    </location>
</feature>
<accession>A0AAW0G433</accession>
<protein>
    <submittedName>
        <fullName evidence="3">Uncharacterized protein</fullName>
    </submittedName>
</protein>
<evidence type="ECO:0000256" key="1">
    <source>
        <dbReference type="ARBA" id="ARBA00006888"/>
    </source>
</evidence>
<evidence type="ECO:0000313" key="4">
    <source>
        <dbReference type="Proteomes" id="UP001385951"/>
    </source>
</evidence>
<reference evidence="3 4" key="1">
    <citation type="submission" date="2022-09" db="EMBL/GenBank/DDBJ databases">
        <authorList>
            <person name="Palmer J.M."/>
        </authorList>
    </citation>
    <scope>NUCLEOTIDE SEQUENCE [LARGE SCALE GENOMIC DNA]</scope>
    <source>
        <strain evidence="3 4">DSM 7382</strain>
    </source>
</reference>
<dbReference type="PANTHER" id="PTHR31841:SF1">
    <property type="entry name" value="PROTEIN FAM72A-RELATED"/>
    <property type="match status" value="1"/>
</dbReference>
<feature type="compositionally biased region" description="Polar residues" evidence="2">
    <location>
        <begin position="9"/>
        <end position="31"/>
    </location>
</feature>